<reference evidence="2 3" key="1">
    <citation type="journal article" date="2021" name="BMC Genomics">
        <title>Datura genome reveals duplications of psychoactive alkaloid biosynthetic genes and high mutation rate following tissue culture.</title>
        <authorList>
            <person name="Rajewski A."/>
            <person name="Carter-House D."/>
            <person name="Stajich J."/>
            <person name="Litt A."/>
        </authorList>
    </citation>
    <scope>NUCLEOTIDE SEQUENCE [LARGE SCALE GENOMIC DNA]</scope>
    <source>
        <strain evidence="2">AR-01</strain>
    </source>
</reference>
<keyword evidence="3" id="KW-1185">Reference proteome</keyword>
<comment type="caution">
    <text evidence="2">The sequence shown here is derived from an EMBL/GenBank/DDBJ whole genome shotgun (WGS) entry which is preliminary data.</text>
</comment>
<evidence type="ECO:0000256" key="1">
    <source>
        <dbReference type="SAM" id="MobiDB-lite"/>
    </source>
</evidence>
<evidence type="ECO:0000313" key="3">
    <source>
        <dbReference type="Proteomes" id="UP000823775"/>
    </source>
</evidence>
<gene>
    <name evidence="2" type="ORF">HAX54_003238</name>
</gene>
<dbReference type="EMBL" id="JACEIK010011479">
    <property type="protein sequence ID" value="MCE3215704.1"/>
    <property type="molecule type" value="Genomic_DNA"/>
</dbReference>
<organism evidence="2 3">
    <name type="scientific">Datura stramonium</name>
    <name type="common">Jimsonweed</name>
    <name type="synonym">Common thornapple</name>
    <dbReference type="NCBI Taxonomy" id="4076"/>
    <lineage>
        <taxon>Eukaryota</taxon>
        <taxon>Viridiplantae</taxon>
        <taxon>Streptophyta</taxon>
        <taxon>Embryophyta</taxon>
        <taxon>Tracheophyta</taxon>
        <taxon>Spermatophyta</taxon>
        <taxon>Magnoliopsida</taxon>
        <taxon>eudicotyledons</taxon>
        <taxon>Gunneridae</taxon>
        <taxon>Pentapetalae</taxon>
        <taxon>asterids</taxon>
        <taxon>lamiids</taxon>
        <taxon>Solanales</taxon>
        <taxon>Solanaceae</taxon>
        <taxon>Solanoideae</taxon>
        <taxon>Datureae</taxon>
        <taxon>Datura</taxon>
    </lineage>
</organism>
<feature type="compositionally biased region" description="Basic and acidic residues" evidence="1">
    <location>
        <begin position="87"/>
        <end position="96"/>
    </location>
</feature>
<accession>A0ABS8WS17</accession>
<evidence type="ECO:0000313" key="2">
    <source>
        <dbReference type="EMBL" id="MCE3215704.1"/>
    </source>
</evidence>
<proteinExistence type="predicted"/>
<name>A0ABS8WS17_DATST</name>
<sequence>MNSRAVNAGEVPRPTPKGITRTLGTKVKEIKVGTIMEITTMTGMGSERDQGNWWNRDGPENDRTKLICHQGLEEPVANDSANMRDGGYNKKDLEKS</sequence>
<protein>
    <submittedName>
        <fullName evidence="2">Uncharacterized protein</fullName>
    </submittedName>
</protein>
<feature type="region of interest" description="Disordered" evidence="1">
    <location>
        <begin position="41"/>
        <end position="96"/>
    </location>
</feature>
<feature type="region of interest" description="Disordered" evidence="1">
    <location>
        <begin position="1"/>
        <end position="20"/>
    </location>
</feature>
<dbReference type="Proteomes" id="UP000823775">
    <property type="component" value="Unassembled WGS sequence"/>
</dbReference>